<evidence type="ECO:0000256" key="15">
    <source>
        <dbReference type="RuleBase" id="RU364045"/>
    </source>
</evidence>
<keyword evidence="10 15" id="KW-0460">Magnesium</keyword>
<dbReference type="UniPathway" id="UPA00035">
    <property type="reaction ID" value="UER00040"/>
</dbReference>
<evidence type="ECO:0000256" key="12">
    <source>
        <dbReference type="ARBA" id="ARBA00023239"/>
    </source>
</evidence>
<dbReference type="InterPro" id="IPR019999">
    <property type="entry name" value="Anth_synth_I-like"/>
</dbReference>
<dbReference type="InterPro" id="IPR005256">
    <property type="entry name" value="Anth_synth_I_PabB"/>
</dbReference>
<dbReference type="GO" id="GO:0000162">
    <property type="term" value="P:L-tryptophan biosynthetic process"/>
    <property type="evidence" value="ECO:0007669"/>
    <property type="project" value="UniProtKB-UniPathway"/>
</dbReference>
<keyword evidence="7 15" id="KW-0028">Amino-acid biosynthesis</keyword>
<evidence type="ECO:0000313" key="18">
    <source>
        <dbReference type="EMBL" id="PMP68279.1"/>
    </source>
</evidence>
<evidence type="ECO:0000259" key="16">
    <source>
        <dbReference type="Pfam" id="PF00425"/>
    </source>
</evidence>
<evidence type="ECO:0000256" key="14">
    <source>
        <dbReference type="ARBA" id="ARBA00047683"/>
    </source>
</evidence>
<keyword evidence="12 15" id="KW-0456">Lyase</keyword>
<dbReference type="GO" id="GO:0004049">
    <property type="term" value="F:anthranilate synthase activity"/>
    <property type="evidence" value="ECO:0007669"/>
    <property type="project" value="UniProtKB-EC"/>
</dbReference>
<dbReference type="PANTHER" id="PTHR11236">
    <property type="entry name" value="AMINOBENZOATE/ANTHRANILATE SYNTHASE"/>
    <property type="match status" value="1"/>
</dbReference>
<evidence type="ECO:0000256" key="6">
    <source>
        <dbReference type="ARBA" id="ARBA00020653"/>
    </source>
</evidence>
<dbReference type="SUPFAM" id="SSF56322">
    <property type="entry name" value="ADC synthase"/>
    <property type="match status" value="1"/>
</dbReference>
<dbReference type="Pfam" id="PF04715">
    <property type="entry name" value="Anth_synt_I_N"/>
    <property type="match status" value="1"/>
</dbReference>
<evidence type="ECO:0000256" key="10">
    <source>
        <dbReference type="ARBA" id="ARBA00022842"/>
    </source>
</evidence>
<feature type="domain" description="Anthranilate synthase component I N-terminal" evidence="17">
    <location>
        <begin position="31"/>
        <end position="173"/>
    </location>
</feature>
<evidence type="ECO:0000256" key="8">
    <source>
        <dbReference type="ARBA" id="ARBA00022723"/>
    </source>
</evidence>
<dbReference type="GO" id="GO:0046872">
    <property type="term" value="F:metal ion binding"/>
    <property type="evidence" value="ECO:0007669"/>
    <property type="project" value="UniProtKB-KW"/>
</dbReference>
<dbReference type="AlphaFoldDB" id="A0A2N7PPS1"/>
<dbReference type="Pfam" id="PF00425">
    <property type="entry name" value="Chorismate_bind"/>
    <property type="match status" value="1"/>
</dbReference>
<evidence type="ECO:0000256" key="1">
    <source>
        <dbReference type="ARBA" id="ARBA00001946"/>
    </source>
</evidence>
<evidence type="ECO:0000256" key="4">
    <source>
        <dbReference type="ARBA" id="ARBA00011575"/>
    </source>
</evidence>
<feature type="domain" description="Chorismate-utilising enzyme C-terminal" evidence="16">
    <location>
        <begin position="229"/>
        <end position="482"/>
    </location>
</feature>
<comment type="subunit">
    <text evidence="4 15">Heterotetramer consisting of two non-identical subunits: a beta subunit (TrpG) and a large alpha subunit (TrpE).</text>
</comment>
<dbReference type="PRINTS" id="PR00095">
    <property type="entry name" value="ANTSNTHASEI"/>
</dbReference>
<keyword evidence="8 15" id="KW-0479">Metal-binding</keyword>
<evidence type="ECO:0000259" key="17">
    <source>
        <dbReference type="Pfam" id="PF04715"/>
    </source>
</evidence>
<evidence type="ECO:0000256" key="9">
    <source>
        <dbReference type="ARBA" id="ARBA00022822"/>
    </source>
</evidence>
<evidence type="ECO:0000256" key="5">
    <source>
        <dbReference type="ARBA" id="ARBA00012266"/>
    </source>
</evidence>
<evidence type="ECO:0000256" key="13">
    <source>
        <dbReference type="ARBA" id="ARBA00025634"/>
    </source>
</evidence>
<comment type="caution">
    <text evidence="18">The sequence shown here is derived from an EMBL/GenBank/DDBJ whole genome shotgun (WGS) entry which is preliminary data.</text>
</comment>
<reference evidence="18 19" key="1">
    <citation type="submission" date="2018-01" db="EMBL/GenBank/DDBJ databases">
        <title>Metagenomic assembled genomes from two thermal pools in the Uzon Caldera, Kamchatka, Russia.</title>
        <authorList>
            <person name="Wilkins L."/>
            <person name="Ettinger C."/>
        </authorList>
    </citation>
    <scope>NUCLEOTIDE SEQUENCE [LARGE SCALE GENOMIC DNA]</scope>
    <source>
        <strain evidence="18">ZAV-08</strain>
    </source>
</reference>
<dbReference type="EC" id="4.1.3.27" evidence="5 15"/>
<evidence type="ECO:0000256" key="11">
    <source>
        <dbReference type="ARBA" id="ARBA00023141"/>
    </source>
</evidence>
<comment type="catalytic activity">
    <reaction evidence="14 15">
        <text>chorismate + L-glutamine = anthranilate + pyruvate + L-glutamate + H(+)</text>
        <dbReference type="Rhea" id="RHEA:21732"/>
        <dbReference type="ChEBI" id="CHEBI:15361"/>
        <dbReference type="ChEBI" id="CHEBI:15378"/>
        <dbReference type="ChEBI" id="CHEBI:16567"/>
        <dbReference type="ChEBI" id="CHEBI:29748"/>
        <dbReference type="ChEBI" id="CHEBI:29985"/>
        <dbReference type="ChEBI" id="CHEBI:58359"/>
        <dbReference type="EC" id="4.1.3.27"/>
    </reaction>
</comment>
<keyword evidence="11 15" id="KW-0057">Aromatic amino acid biosynthesis</keyword>
<evidence type="ECO:0000256" key="3">
    <source>
        <dbReference type="ARBA" id="ARBA00009562"/>
    </source>
</evidence>
<keyword evidence="9 15" id="KW-0822">Tryptophan biosynthesis</keyword>
<dbReference type="PANTHER" id="PTHR11236:SF48">
    <property type="entry name" value="ISOCHORISMATE SYNTHASE MENF"/>
    <property type="match status" value="1"/>
</dbReference>
<dbReference type="Proteomes" id="UP000235460">
    <property type="component" value="Unassembled WGS sequence"/>
</dbReference>
<gene>
    <name evidence="15 18" type="primary">trpE</name>
    <name evidence="18" type="ORF">C0190_01785</name>
</gene>
<comment type="pathway">
    <text evidence="2 15">Amino-acid biosynthesis; L-tryptophan biosynthesis; L-tryptophan from chorismate: step 1/5.</text>
</comment>
<comment type="cofactor">
    <cofactor evidence="1 15">
        <name>Mg(2+)</name>
        <dbReference type="ChEBI" id="CHEBI:18420"/>
    </cofactor>
</comment>
<comment type="similarity">
    <text evidence="3 15">Belongs to the anthranilate synthase component I family.</text>
</comment>
<proteinExistence type="inferred from homology"/>
<evidence type="ECO:0000313" key="19">
    <source>
        <dbReference type="Proteomes" id="UP000235460"/>
    </source>
</evidence>
<name>A0A2N7PPS1_9BACT</name>
<dbReference type="InterPro" id="IPR015890">
    <property type="entry name" value="Chorismate_C"/>
</dbReference>
<accession>A0A2N7PPS1</accession>
<dbReference type="InterPro" id="IPR005801">
    <property type="entry name" value="ADC_synthase"/>
</dbReference>
<sequence length="497" mass="57473">MEFSVYPSKSEFLKLIRKYNLIPVWTDLLCDLDTPISLFYKVFKNEYGFLLESVEGAEKWARYSFIGIEPFLIFKSKGKRIDILEKTKSGFSKKEIQSENAFLELKKLIKQFKTPDFKELPRFSGGAVGFVSYESVRFFENIPCGKDTLSFSDLHFMFPEILLVHDRLSHTLKLIYNIWKRENEKNPKELYDFAFQSLKELKEIIYKERVLKEDIPLNYSISFSPEISKEEFLSMVKKAKKYIENGDVIQVVLSQRFFLESEISPFLIYRALRKVNPSPYLFYLKLGDEVLIGSSPEILVRMEGDIIETRPIAGTRKRGKTEEEDKKLEMELRQDEKELAEHIMLVDLGRNDIGRVCKYGSVEVYELMVVERYSHVMHLVSGVRGKAKDGIDMFDTFSATFPAGTVSGAPKIRAMEIITELEKKVRGPYAGAVGYFGFSGNMDFCITIRTLFQKNKKLYLQAGAGIVADSDPEREYEETINKAKALFKAVEMVKEFY</sequence>
<evidence type="ECO:0000256" key="2">
    <source>
        <dbReference type="ARBA" id="ARBA00004873"/>
    </source>
</evidence>
<organism evidence="18 19">
    <name type="scientific">Thermodesulfobacterium geofontis</name>
    <dbReference type="NCBI Taxonomy" id="1295609"/>
    <lineage>
        <taxon>Bacteria</taxon>
        <taxon>Pseudomonadati</taxon>
        <taxon>Thermodesulfobacteriota</taxon>
        <taxon>Thermodesulfobacteria</taxon>
        <taxon>Thermodesulfobacteriales</taxon>
        <taxon>Thermodesulfobacteriaceae</taxon>
        <taxon>Thermodesulfobacterium</taxon>
    </lineage>
</organism>
<dbReference type="NCBIfam" id="TIGR00564">
    <property type="entry name" value="trpE_most"/>
    <property type="match status" value="1"/>
</dbReference>
<evidence type="ECO:0000256" key="7">
    <source>
        <dbReference type="ARBA" id="ARBA00022605"/>
    </source>
</evidence>
<protein>
    <recommendedName>
        <fullName evidence="6 15">Anthranilate synthase component 1</fullName>
        <ecNumber evidence="5 15">4.1.3.27</ecNumber>
    </recommendedName>
</protein>
<comment type="function">
    <text evidence="13 15">Part of a heterotetrameric complex that catalyzes the two-step biosynthesis of anthranilate, an intermediate in the biosynthesis of L-tryptophan. In the first step, the glutamine-binding beta subunit (TrpG) of anthranilate synthase (AS) provides the glutamine amidotransferase activity which generates ammonia as a substrate that, along with chorismate, is used in the second step, catalyzed by the large alpha subunit of AS (TrpE) to produce anthranilate. In the absence of TrpG, TrpE can synthesize anthranilate directly from chorismate and high concentrations of ammonia.</text>
</comment>
<dbReference type="EMBL" id="PNIK01000026">
    <property type="protein sequence ID" value="PMP68279.1"/>
    <property type="molecule type" value="Genomic_DNA"/>
</dbReference>
<dbReference type="InterPro" id="IPR006805">
    <property type="entry name" value="Anth_synth_I_N"/>
</dbReference>
<dbReference type="Gene3D" id="3.60.120.10">
    <property type="entry name" value="Anthranilate synthase"/>
    <property type="match status" value="1"/>
</dbReference>